<organism evidence="1 2">
    <name type="scientific">Tegillarca granosa</name>
    <name type="common">Malaysian cockle</name>
    <name type="synonym">Anadara granosa</name>
    <dbReference type="NCBI Taxonomy" id="220873"/>
    <lineage>
        <taxon>Eukaryota</taxon>
        <taxon>Metazoa</taxon>
        <taxon>Spiralia</taxon>
        <taxon>Lophotrochozoa</taxon>
        <taxon>Mollusca</taxon>
        <taxon>Bivalvia</taxon>
        <taxon>Autobranchia</taxon>
        <taxon>Pteriomorphia</taxon>
        <taxon>Arcoida</taxon>
        <taxon>Arcoidea</taxon>
        <taxon>Arcidae</taxon>
        <taxon>Tegillarca</taxon>
    </lineage>
</organism>
<dbReference type="PANTHER" id="PTHR10151:SF120">
    <property type="entry name" value="BIS(5'-ADENOSYL)-TRIPHOSPHATASE"/>
    <property type="match status" value="1"/>
</dbReference>
<dbReference type="PANTHER" id="PTHR10151">
    <property type="entry name" value="ECTONUCLEOTIDE PYROPHOSPHATASE/PHOSPHODIESTERASE"/>
    <property type="match status" value="1"/>
</dbReference>
<evidence type="ECO:0000313" key="2">
    <source>
        <dbReference type="Proteomes" id="UP001217089"/>
    </source>
</evidence>
<dbReference type="CDD" id="cd16018">
    <property type="entry name" value="Enpp"/>
    <property type="match status" value="1"/>
</dbReference>
<dbReference type="Gene3D" id="3.30.1360.180">
    <property type="match status" value="1"/>
</dbReference>
<reference evidence="1 2" key="1">
    <citation type="submission" date="2022-12" db="EMBL/GenBank/DDBJ databases">
        <title>Chromosome-level genome of Tegillarca granosa.</title>
        <authorList>
            <person name="Kim J."/>
        </authorList>
    </citation>
    <scope>NUCLEOTIDE SEQUENCE [LARGE SCALE GENOMIC DNA]</scope>
    <source>
        <strain evidence="1">Teg-2019</strain>
        <tissue evidence="1">Adductor muscle</tissue>
    </source>
</reference>
<proteinExistence type="predicted"/>
<dbReference type="InterPro" id="IPR017850">
    <property type="entry name" value="Alkaline_phosphatase_core_sf"/>
</dbReference>
<accession>A0ABQ9FGR2</accession>
<dbReference type="InterPro" id="IPR002591">
    <property type="entry name" value="Phosphodiest/P_Trfase"/>
</dbReference>
<dbReference type="Gene3D" id="3.40.720.10">
    <property type="entry name" value="Alkaline Phosphatase, subunit A"/>
    <property type="match status" value="1"/>
</dbReference>
<sequence>MYTIMIRVLWAKQLSYSLLRNRGQDPESFQLLGQSNHLLAPRTEQSSFSFLLAHRTEQSSISFLLAPRAEQSSKINIDEIGYRTLTIPETLPLLLFVDMDGFRHDYLERLDQTKIPNFRFFIDNGVKARCVRNIFPSVTFANQMTLMTGLYAESHGVVQNNFYDPVFNETFYMEILHQNFESKWFDNGGEPIWATNEKAGHRRHSGVILLPGNLAPIKGVHQKILLNSYLYNTTEEIPYNFRIDTIINWFIDSSNPINFGVLYFPEPDESGHYFGPDSKIIDEKIYELDNALGYLRHKLEVHGLFKKINIIITSDHGMVKYQNKSVNLDTILDRSFYRTVSEGRNVVTQIIPKPGKEDLVYKTLLKHQEGMYVYRKGSQELRKLHFNDNRRIMPIVLEPKKGWIIGNNDTIAKFEDKGLHGYDPQKVSDVRPFFIAYGSSV</sequence>
<comment type="caution">
    <text evidence="1">The sequence shown here is derived from an EMBL/GenBank/DDBJ whole genome shotgun (WGS) entry which is preliminary data.</text>
</comment>
<gene>
    <name evidence="1" type="ORF">KUTeg_007028</name>
</gene>
<dbReference type="EMBL" id="JARBDR010000337">
    <property type="protein sequence ID" value="KAJ8314878.1"/>
    <property type="molecule type" value="Genomic_DNA"/>
</dbReference>
<dbReference type="SUPFAM" id="SSF53649">
    <property type="entry name" value="Alkaline phosphatase-like"/>
    <property type="match status" value="1"/>
</dbReference>
<evidence type="ECO:0000313" key="1">
    <source>
        <dbReference type="EMBL" id="KAJ8314878.1"/>
    </source>
</evidence>
<keyword evidence="2" id="KW-1185">Reference proteome</keyword>
<dbReference type="Proteomes" id="UP001217089">
    <property type="component" value="Unassembled WGS sequence"/>
</dbReference>
<dbReference type="Pfam" id="PF01663">
    <property type="entry name" value="Phosphodiest"/>
    <property type="match status" value="1"/>
</dbReference>
<name>A0ABQ9FGR2_TEGGR</name>
<protein>
    <submittedName>
        <fullName evidence="1">Uncharacterized protein</fullName>
    </submittedName>
</protein>